<keyword evidence="4" id="KW-1133">Transmembrane helix</keyword>
<comment type="subcellular location">
    <subcellularLocation>
        <location evidence="1">Membrane</location>
    </subcellularLocation>
</comment>
<dbReference type="PANTHER" id="PTHR37042">
    <property type="entry name" value="OUTER MEMBRANE PROTEIN RV1973"/>
    <property type="match status" value="1"/>
</dbReference>
<feature type="compositionally biased region" description="Basic and acidic residues" evidence="3">
    <location>
        <begin position="1"/>
        <end position="17"/>
    </location>
</feature>
<evidence type="ECO:0000313" key="5">
    <source>
        <dbReference type="EMBL" id="WRL63097.1"/>
    </source>
</evidence>
<keyword evidence="6" id="KW-1185">Reference proteome</keyword>
<keyword evidence="4" id="KW-0812">Transmembrane</keyword>
<sequence length="187" mass="19549">MTSRARPRDDEAQEDRVLSVPPGEDAGARRGAADPEPTDGAESTDTQVAGSDPAAAPPAAGDRPGTAKRRGGDGGEASTGRRLALPLVPTLLVVLALLLGACAFLWFTRPETSSVRTGDYVDALQAARSGVVDMTSFDHLTLDDDIEQIRRVATGDLREEAVAELDASRQQITDAEAVVNTEVVGGE</sequence>
<evidence type="ECO:0000313" key="6">
    <source>
        <dbReference type="Proteomes" id="UP001324287"/>
    </source>
</evidence>
<evidence type="ECO:0000256" key="1">
    <source>
        <dbReference type="ARBA" id="ARBA00004370"/>
    </source>
</evidence>
<evidence type="ECO:0000256" key="2">
    <source>
        <dbReference type="ARBA" id="ARBA00023136"/>
    </source>
</evidence>
<dbReference type="EMBL" id="CP141261">
    <property type="protein sequence ID" value="WRL63097.1"/>
    <property type="molecule type" value="Genomic_DNA"/>
</dbReference>
<protein>
    <submittedName>
        <fullName evidence="5">Uncharacterized protein</fullName>
    </submittedName>
</protein>
<evidence type="ECO:0000256" key="4">
    <source>
        <dbReference type="SAM" id="Phobius"/>
    </source>
</evidence>
<keyword evidence="2 4" id="KW-0472">Membrane</keyword>
<accession>A0ABZ1AX15</accession>
<dbReference type="PANTHER" id="PTHR37042:SF4">
    <property type="entry name" value="OUTER MEMBRANE PROTEIN RV1973"/>
    <property type="match status" value="1"/>
</dbReference>
<evidence type="ECO:0000256" key="3">
    <source>
        <dbReference type="SAM" id="MobiDB-lite"/>
    </source>
</evidence>
<dbReference type="Proteomes" id="UP001324287">
    <property type="component" value="Chromosome"/>
</dbReference>
<reference evidence="5 6" key="1">
    <citation type="submission" date="2023-12" db="EMBL/GenBank/DDBJ databases">
        <title>Blastococcus brunescens sp. nov., an actonobacterium isolated from sandstone collected in sahara desert.</title>
        <authorList>
            <person name="Gtari M."/>
            <person name="Ghodhbane F."/>
        </authorList>
    </citation>
    <scope>NUCLEOTIDE SEQUENCE [LARGE SCALE GENOMIC DNA]</scope>
    <source>
        <strain evidence="5 6">BMG 8361</strain>
    </source>
</reference>
<organism evidence="5 6">
    <name type="scientific">Blastococcus brunescens</name>
    <dbReference type="NCBI Taxonomy" id="1564165"/>
    <lineage>
        <taxon>Bacteria</taxon>
        <taxon>Bacillati</taxon>
        <taxon>Actinomycetota</taxon>
        <taxon>Actinomycetes</taxon>
        <taxon>Geodermatophilales</taxon>
        <taxon>Geodermatophilaceae</taxon>
        <taxon>Blastococcus</taxon>
    </lineage>
</organism>
<proteinExistence type="predicted"/>
<gene>
    <name evidence="5" type="ORF">U6N30_25275</name>
</gene>
<feature type="transmembrane region" description="Helical" evidence="4">
    <location>
        <begin position="83"/>
        <end position="107"/>
    </location>
</feature>
<name>A0ABZ1AX15_9ACTN</name>
<dbReference type="RefSeq" id="WP_324274435.1">
    <property type="nucleotide sequence ID" value="NZ_CP141261.1"/>
</dbReference>
<feature type="region of interest" description="Disordered" evidence="3">
    <location>
        <begin position="1"/>
        <end position="80"/>
    </location>
</feature>